<evidence type="ECO:0000256" key="5">
    <source>
        <dbReference type="ARBA" id="ARBA00022723"/>
    </source>
</evidence>
<keyword evidence="9 13" id="KW-0408">Iron</keyword>
<evidence type="ECO:0000256" key="15">
    <source>
        <dbReference type="PIRSR" id="PIRSR038455-2"/>
    </source>
</evidence>
<evidence type="ECO:0000256" key="9">
    <source>
        <dbReference type="ARBA" id="ARBA00023004"/>
    </source>
</evidence>
<keyword evidence="2 13" id="KW-0813">Transport</keyword>
<comment type="subcellular location">
    <subcellularLocation>
        <location evidence="1 13">Periplasm</location>
    </subcellularLocation>
</comment>
<dbReference type="SUPFAM" id="SSF46626">
    <property type="entry name" value="Cytochrome c"/>
    <property type="match status" value="2"/>
</dbReference>
<comment type="cofactor">
    <cofactor evidence="15">
        <name>heme</name>
        <dbReference type="ChEBI" id="CHEBI:30413"/>
    </cofactor>
    <text evidence="15">Binds 2 heme groups per subunit.</text>
</comment>
<dbReference type="GO" id="GO:0046872">
    <property type="term" value="F:metal ion binding"/>
    <property type="evidence" value="ECO:0007669"/>
    <property type="project" value="UniProtKB-KW"/>
</dbReference>
<evidence type="ECO:0000256" key="1">
    <source>
        <dbReference type="ARBA" id="ARBA00004418"/>
    </source>
</evidence>
<comment type="subunit">
    <text evidence="13">Heterodimer of SoxA and SoxX.</text>
</comment>
<proteinExistence type="inferred from homology"/>
<evidence type="ECO:0000256" key="8">
    <source>
        <dbReference type="ARBA" id="ARBA00022982"/>
    </source>
</evidence>
<dbReference type="PIRSF" id="PIRSF038455">
    <property type="entry name" value="SoxA"/>
    <property type="match status" value="1"/>
</dbReference>
<dbReference type="GO" id="GO:0042597">
    <property type="term" value="C:periplasmic space"/>
    <property type="evidence" value="ECO:0007669"/>
    <property type="project" value="UniProtKB-SubCell"/>
</dbReference>
<evidence type="ECO:0000259" key="17">
    <source>
        <dbReference type="Pfam" id="PF21342"/>
    </source>
</evidence>
<dbReference type="NCBIfam" id="TIGR04484">
    <property type="entry name" value="thiosulf_SoxA"/>
    <property type="match status" value="1"/>
</dbReference>
<protein>
    <recommendedName>
        <fullName evidence="13">SoxAX cytochrome complex subunit A</fullName>
        <ecNumber evidence="13">2.8.5.2</ecNumber>
    </recommendedName>
    <alternativeName>
        <fullName evidence="13">Protein SoxA</fullName>
    </alternativeName>
    <alternativeName>
        <fullName evidence="13">Sulfur oxidizing protein A</fullName>
    </alternativeName>
    <alternativeName>
        <fullName evidence="13">Thiosulfate-oxidizing multienzyme system protein SoxA</fullName>
    </alternativeName>
</protein>
<feature type="binding site" description="axial binding residue" evidence="16">
    <location>
        <position position="151"/>
    </location>
    <ligand>
        <name>heme c</name>
        <dbReference type="ChEBI" id="CHEBI:61717"/>
        <label>1</label>
    </ligand>
    <ligandPart>
        <name>Fe</name>
        <dbReference type="ChEBI" id="CHEBI:18248"/>
    </ligandPart>
</feature>
<feature type="binding site" description="covalent" evidence="15">
    <location>
        <position position="117"/>
    </location>
    <ligand>
        <name>heme c</name>
        <dbReference type="ChEBI" id="CHEBI:61717"/>
        <label>1</label>
    </ligand>
</feature>
<comment type="catalytic activity">
    <reaction evidence="12 13">
        <text>S-sulfanyl-L-cysteinyl-[SoxY protein] + thiosulfate + 2 Fe(III)-[cytochrome c] = S-(2-sulfodisulfanyl)-L-cysteinyl-[SoxY protein] + 2 Fe(II)-[cytochrome c] + 2 H(+)</text>
        <dbReference type="Rhea" id="RHEA:51224"/>
        <dbReference type="Rhea" id="RHEA-COMP:10350"/>
        <dbReference type="Rhea" id="RHEA-COMP:14399"/>
        <dbReference type="Rhea" id="RHEA-COMP:14689"/>
        <dbReference type="Rhea" id="RHEA-COMP:14690"/>
        <dbReference type="ChEBI" id="CHEBI:15378"/>
        <dbReference type="ChEBI" id="CHEBI:29033"/>
        <dbReference type="ChEBI" id="CHEBI:29034"/>
        <dbReference type="ChEBI" id="CHEBI:33542"/>
        <dbReference type="ChEBI" id="CHEBI:61963"/>
        <dbReference type="ChEBI" id="CHEBI:140664"/>
        <dbReference type="EC" id="2.8.5.2"/>
    </reaction>
</comment>
<feature type="domain" description="Cytochrome c" evidence="17">
    <location>
        <begin position="99"/>
        <end position="184"/>
    </location>
</feature>
<comment type="similarity">
    <text evidence="10 13">Belongs to the SoxA family.</text>
</comment>
<dbReference type="GO" id="GO:0070069">
    <property type="term" value="C:cytochrome complex"/>
    <property type="evidence" value="ECO:0007669"/>
    <property type="project" value="InterPro"/>
</dbReference>
<dbReference type="EC" id="2.8.5.2" evidence="13"/>
<evidence type="ECO:0000256" key="16">
    <source>
        <dbReference type="PIRSR" id="PIRSR038455-3"/>
    </source>
</evidence>
<dbReference type="GO" id="GO:0019417">
    <property type="term" value="P:sulfur oxidation"/>
    <property type="evidence" value="ECO:0007669"/>
    <property type="project" value="InterPro"/>
</dbReference>
<feature type="binding site" description="axial binding residue" evidence="16">
    <location>
        <position position="118"/>
    </location>
    <ligand>
        <name>heme c</name>
        <dbReference type="ChEBI" id="CHEBI:61717"/>
        <label>1</label>
    </ligand>
    <ligandPart>
        <name>Fe</name>
        <dbReference type="ChEBI" id="CHEBI:18248"/>
    </ligandPart>
</feature>
<dbReference type="Pfam" id="PF21342">
    <property type="entry name" value="SoxA-TsdA_cyt-c"/>
    <property type="match status" value="2"/>
</dbReference>
<keyword evidence="5 13" id="KW-0479">Metal-binding</keyword>
<evidence type="ECO:0000256" key="6">
    <source>
        <dbReference type="ARBA" id="ARBA00022729"/>
    </source>
</evidence>
<dbReference type="InterPro" id="IPR036909">
    <property type="entry name" value="Cyt_c-like_dom_sf"/>
</dbReference>
<feature type="binding site" evidence="15">
    <location>
        <position position="255"/>
    </location>
    <ligand>
        <name>substrate</name>
    </ligand>
</feature>
<evidence type="ECO:0000256" key="11">
    <source>
        <dbReference type="ARBA" id="ARBA00048077"/>
    </source>
</evidence>
<sequence length="298" mass="32640">MDVPSARHSGGEYMHKNGKKLAAIAGALALTIGLASQSAADPDENSLVIEGETIVTDVKAPADSPLEHLYSGWRFRASETQSLQADDFENPGMVAVEQAIDQFATVDGSEGKACADCHADVSDFKGLRPTLPRWDEAKGKPETLEHIVNECRTERMGAKAWKWEAQEMLNMTALIGLQSRGMPVAVDTGGPMASVWEKGKELYYTRVGQLDMSCAHCHENNYGKMIRADHLSQGQINGFPVYRLKWGGLGSIHRRFKGCMQNIRATPFKRGSDEFIALELYVASRGKGLSVEVPSVRN</sequence>
<evidence type="ECO:0000256" key="14">
    <source>
        <dbReference type="PIRSR" id="PIRSR038455-1"/>
    </source>
</evidence>
<evidence type="ECO:0000313" key="18">
    <source>
        <dbReference type="EMBL" id="AFI78720.1"/>
    </source>
</evidence>
<organism evidence="18">
    <name type="scientific">uncultured bacterium ws406H10</name>
    <dbReference type="NCBI Taxonomy" id="1131831"/>
    <lineage>
        <taxon>Bacteria</taxon>
        <taxon>environmental samples</taxon>
    </lineage>
</organism>
<feature type="binding site" description="covalent" evidence="15">
    <location>
        <position position="214"/>
    </location>
    <ligand>
        <name>heme c</name>
        <dbReference type="ChEBI" id="CHEBI:61717"/>
        <label>2</label>
    </ligand>
</feature>
<keyword evidence="8 13" id="KW-0249">Electron transport</keyword>
<feature type="binding site" description="covalent" evidence="15">
    <location>
        <position position="114"/>
    </location>
    <ligand>
        <name>heme c</name>
        <dbReference type="ChEBI" id="CHEBI:61717"/>
        <label>1</label>
    </ligand>
</feature>
<keyword evidence="6" id="KW-0732">Signal</keyword>
<accession>I1X5E5</accession>
<feature type="binding site" description="axial binding residue" evidence="16">
    <location>
        <position position="218"/>
    </location>
    <ligand>
        <name>heme c</name>
        <dbReference type="ChEBI" id="CHEBI:61717"/>
        <label>2</label>
    </ligand>
    <ligandPart>
        <name>Fe</name>
        <dbReference type="ChEBI" id="CHEBI:18248"/>
    </ligandPart>
</feature>
<dbReference type="EMBL" id="JQ256789">
    <property type="protein sequence ID" value="AFI78720.1"/>
    <property type="molecule type" value="Genomic_DNA"/>
</dbReference>
<gene>
    <name evidence="18" type="primary">soxA</name>
    <name evidence="18" type="ORF">ws406H10_0008</name>
</gene>
<keyword evidence="3 13" id="KW-0349">Heme</keyword>
<evidence type="ECO:0000256" key="4">
    <source>
        <dbReference type="ARBA" id="ARBA00022679"/>
    </source>
</evidence>
<evidence type="ECO:0000256" key="12">
    <source>
        <dbReference type="ARBA" id="ARBA00048423"/>
    </source>
</evidence>
<name>I1X5E5_9BACT</name>
<dbReference type="GO" id="GO:0016740">
    <property type="term" value="F:transferase activity"/>
    <property type="evidence" value="ECO:0007669"/>
    <property type="project" value="UniProtKB-KW"/>
</dbReference>
<evidence type="ECO:0000256" key="10">
    <source>
        <dbReference type="ARBA" id="ARBA00025746"/>
    </source>
</evidence>
<keyword evidence="4 13" id="KW-0808">Transferase</keyword>
<dbReference type="Gene3D" id="1.10.760.10">
    <property type="entry name" value="Cytochrome c-like domain"/>
    <property type="match status" value="2"/>
</dbReference>
<feature type="domain" description="Cytochrome c" evidence="17">
    <location>
        <begin position="198"/>
        <end position="291"/>
    </location>
</feature>
<evidence type="ECO:0000256" key="2">
    <source>
        <dbReference type="ARBA" id="ARBA00022448"/>
    </source>
</evidence>
<keyword evidence="7 13" id="KW-0574">Periplasm</keyword>
<dbReference type="GO" id="GO:0020037">
    <property type="term" value="F:heme binding"/>
    <property type="evidence" value="ECO:0007669"/>
    <property type="project" value="InterPro"/>
</dbReference>
<evidence type="ECO:0000256" key="7">
    <source>
        <dbReference type="ARBA" id="ARBA00022764"/>
    </source>
</evidence>
<evidence type="ECO:0000256" key="13">
    <source>
        <dbReference type="PIRNR" id="PIRNR038455"/>
    </source>
</evidence>
<feature type="binding site" description="axial binding residue" evidence="16">
    <location>
        <position position="259"/>
    </location>
    <ligand>
        <name>heme c</name>
        <dbReference type="ChEBI" id="CHEBI:61717"/>
        <label>2</label>
    </ligand>
    <ligandPart>
        <name>Fe</name>
        <dbReference type="ChEBI" id="CHEBI:18248"/>
    </ligandPart>
</feature>
<dbReference type="GO" id="GO:0009055">
    <property type="term" value="F:electron transfer activity"/>
    <property type="evidence" value="ECO:0007669"/>
    <property type="project" value="InterPro"/>
</dbReference>
<evidence type="ECO:0000256" key="3">
    <source>
        <dbReference type="ARBA" id="ARBA00022617"/>
    </source>
</evidence>
<dbReference type="GO" id="GO:0016669">
    <property type="term" value="F:oxidoreductase activity, acting on a sulfur group of donors, cytochrome as acceptor"/>
    <property type="evidence" value="ECO:0007669"/>
    <property type="project" value="InterPro"/>
</dbReference>
<feature type="active site" description="Cysteine persulfide intermediate" evidence="14">
    <location>
        <position position="259"/>
    </location>
</feature>
<feature type="binding site" description="covalent" evidence="15">
    <location>
        <position position="217"/>
    </location>
    <ligand>
        <name>heme c</name>
        <dbReference type="ChEBI" id="CHEBI:61717"/>
        <label>2</label>
    </ligand>
</feature>
<dbReference type="AlphaFoldDB" id="I1X5E5"/>
<comment type="catalytic activity">
    <reaction evidence="11 13">
        <text>L-cysteinyl-[SoxY protein] + thiosulfate + 2 Fe(III)-[cytochrome c] = S-sulfosulfanyl-L-cysteinyl-[SoxY protein] + 2 Fe(II)-[cytochrome c] + 2 H(+)</text>
        <dbReference type="Rhea" id="RHEA:56720"/>
        <dbReference type="Rhea" id="RHEA-COMP:10350"/>
        <dbReference type="Rhea" id="RHEA-COMP:14328"/>
        <dbReference type="Rhea" id="RHEA-COMP:14399"/>
        <dbReference type="Rhea" id="RHEA-COMP:14691"/>
        <dbReference type="ChEBI" id="CHEBI:15378"/>
        <dbReference type="ChEBI" id="CHEBI:29033"/>
        <dbReference type="ChEBI" id="CHEBI:29034"/>
        <dbReference type="ChEBI" id="CHEBI:29950"/>
        <dbReference type="ChEBI" id="CHEBI:33542"/>
        <dbReference type="ChEBI" id="CHEBI:139321"/>
        <dbReference type="EC" id="2.8.5.2"/>
    </reaction>
</comment>
<reference evidence="18" key="1">
    <citation type="journal article" date="2012" name="ISME J.">
        <title>Roseobacter clade bacteria are abundant in coastal sediments and encode a novel combination of sulfur oxidation genes.</title>
        <authorList>
            <person name="Lenk S."/>
            <person name="Moraru C."/>
            <person name="Hahnke S."/>
            <person name="Arnds J."/>
            <person name="Richter M."/>
            <person name="Kube M."/>
            <person name="Reinhardt R."/>
            <person name="Brinkhoff T."/>
            <person name="Harder J."/>
            <person name="Amann R."/>
            <person name="Mussmann M."/>
        </authorList>
    </citation>
    <scope>NUCLEOTIDE SEQUENCE</scope>
</reference>
<dbReference type="InterPro" id="IPR009056">
    <property type="entry name" value="Cyt_c-like_dom"/>
</dbReference>
<dbReference type="InterPro" id="IPR025710">
    <property type="entry name" value="SoxA"/>
</dbReference>